<organism evidence="8 9">
    <name type="scientific">Zunongwangia mangrovi</name>
    <dbReference type="NCBI Taxonomy" id="1334022"/>
    <lineage>
        <taxon>Bacteria</taxon>
        <taxon>Pseudomonadati</taxon>
        <taxon>Bacteroidota</taxon>
        <taxon>Flavobacteriia</taxon>
        <taxon>Flavobacteriales</taxon>
        <taxon>Flavobacteriaceae</taxon>
        <taxon>Zunongwangia</taxon>
    </lineage>
</organism>
<keyword evidence="9" id="KW-1185">Reference proteome</keyword>
<dbReference type="PROSITE" id="PS00599">
    <property type="entry name" value="AA_TRANSFER_CLASS_2"/>
    <property type="match status" value="1"/>
</dbReference>
<evidence type="ECO:0000313" key="8">
    <source>
        <dbReference type="EMBL" id="SFB82374.1"/>
    </source>
</evidence>
<name>A0A1I1E5I9_9FLAO</name>
<dbReference type="Gene3D" id="3.90.1150.10">
    <property type="entry name" value="Aspartate Aminotransferase, domain 1"/>
    <property type="match status" value="1"/>
</dbReference>
<reference evidence="9" key="1">
    <citation type="submission" date="2016-10" db="EMBL/GenBank/DDBJ databases">
        <authorList>
            <person name="Varghese N."/>
            <person name="Submissions S."/>
        </authorList>
    </citation>
    <scope>NUCLEOTIDE SEQUENCE [LARGE SCALE GENOMIC DNA]</scope>
    <source>
        <strain evidence="9">DSM 24499</strain>
    </source>
</reference>
<evidence type="ECO:0000256" key="5">
    <source>
        <dbReference type="ARBA" id="ARBA00022898"/>
    </source>
</evidence>
<dbReference type="InterPro" id="IPR015422">
    <property type="entry name" value="PyrdxlP-dep_Trfase_small"/>
</dbReference>
<dbReference type="STRING" id="1334022.SAMN04487907_101795"/>
<comment type="cofactor">
    <cofactor evidence="1 6">
        <name>pyridoxal 5'-phosphate</name>
        <dbReference type="ChEBI" id="CHEBI:597326"/>
    </cofactor>
</comment>
<dbReference type="InterPro" id="IPR015421">
    <property type="entry name" value="PyrdxlP-dep_Trfase_major"/>
</dbReference>
<protein>
    <submittedName>
        <fullName evidence="8">8-amino-7-oxononanoate synthase</fullName>
    </submittedName>
</protein>
<evidence type="ECO:0000256" key="2">
    <source>
        <dbReference type="ARBA" id="ARBA00005189"/>
    </source>
</evidence>
<comment type="similarity">
    <text evidence="3">Belongs to the class-II pyridoxal-phosphate-dependent aminotransferase family. BioF subfamily.</text>
</comment>
<accession>A0A1I1E5I9</accession>
<keyword evidence="5 6" id="KW-0663">Pyridoxal phosphate</keyword>
<dbReference type="AlphaFoldDB" id="A0A1I1E5I9"/>
<proteinExistence type="inferred from homology"/>
<evidence type="ECO:0000256" key="3">
    <source>
        <dbReference type="ARBA" id="ARBA00010008"/>
    </source>
</evidence>
<dbReference type="Gene3D" id="3.40.640.10">
    <property type="entry name" value="Type I PLP-dependent aspartate aminotransferase-like (Major domain)"/>
    <property type="match status" value="1"/>
</dbReference>
<evidence type="ECO:0000256" key="1">
    <source>
        <dbReference type="ARBA" id="ARBA00001933"/>
    </source>
</evidence>
<dbReference type="GO" id="GO:0009102">
    <property type="term" value="P:biotin biosynthetic process"/>
    <property type="evidence" value="ECO:0007669"/>
    <property type="project" value="TreeGrafter"/>
</dbReference>
<keyword evidence="4" id="KW-0808">Transferase</keyword>
<evidence type="ECO:0000313" key="9">
    <source>
        <dbReference type="Proteomes" id="UP000199438"/>
    </source>
</evidence>
<dbReference type="GO" id="GO:0016740">
    <property type="term" value="F:transferase activity"/>
    <property type="evidence" value="ECO:0007669"/>
    <property type="project" value="UniProtKB-KW"/>
</dbReference>
<dbReference type="RefSeq" id="WP_092540061.1">
    <property type="nucleotide sequence ID" value="NZ_FOKV01000001.1"/>
</dbReference>
<dbReference type="OrthoDB" id="9807157at2"/>
<dbReference type="InterPro" id="IPR050087">
    <property type="entry name" value="AON_synthase_class-II"/>
</dbReference>
<gene>
    <name evidence="8" type="ORF">SAMN04487907_101795</name>
</gene>
<dbReference type="GO" id="GO:0030170">
    <property type="term" value="F:pyridoxal phosphate binding"/>
    <property type="evidence" value="ECO:0007669"/>
    <property type="project" value="InterPro"/>
</dbReference>
<feature type="domain" description="Aminotransferase class I/classII large" evidence="7">
    <location>
        <begin position="30"/>
        <end position="376"/>
    </location>
</feature>
<dbReference type="InterPro" id="IPR004839">
    <property type="entry name" value="Aminotransferase_I/II_large"/>
</dbReference>
<evidence type="ECO:0000256" key="6">
    <source>
        <dbReference type="RuleBase" id="RU003693"/>
    </source>
</evidence>
<dbReference type="Proteomes" id="UP000199438">
    <property type="component" value="Unassembled WGS sequence"/>
</dbReference>
<dbReference type="SUPFAM" id="SSF53383">
    <property type="entry name" value="PLP-dependent transferases"/>
    <property type="match status" value="1"/>
</dbReference>
<dbReference type="PANTHER" id="PTHR13693:SF77">
    <property type="entry name" value="8-AMINO-7-OXONONANOATE SYNTHASE"/>
    <property type="match status" value="1"/>
</dbReference>
<evidence type="ECO:0000259" key="7">
    <source>
        <dbReference type="Pfam" id="PF00155"/>
    </source>
</evidence>
<comment type="pathway">
    <text evidence="2">Lipid metabolism.</text>
</comment>
<dbReference type="InterPro" id="IPR015424">
    <property type="entry name" value="PyrdxlP-dep_Trfase"/>
</dbReference>
<sequence length="384" mass="43153">MNRFPSKLQKSLDKRSQDNSLRELKIAAEGVDFYSNDYLGFANSEPIFTEAQKLCEQYKLKQNGATGSRLISGNHKLYEITEDFLAEFHQAEAALLFNSGYDANIGFFSSVPQKGDLIFYDELIHASIRDGISMSNAKAYKFQHNDIGDLQHKISRQEILENTSVYIVTEAVFSMDGDLAPLQELANFSEENNFFLIVDEAHSTGVFGQHGEGLVCELELQNKVFARIHTFGKAIGAHGAVILGNSALKTYLFNFARSFIYTTGLPPHAIATVLVVFNQLARDNSVLELLKAKIRCFKRELKLAKIDHYFIESESAIQCAIIPGNNVVKKIASKFQQNQYLVKPILSPTVPKGKERLRFCLHSFNSEEEIKELVNILKVALTQI</sequence>
<dbReference type="PANTHER" id="PTHR13693">
    <property type="entry name" value="CLASS II AMINOTRANSFERASE/8-AMINO-7-OXONONANOATE SYNTHASE"/>
    <property type="match status" value="1"/>
</dbReference>
<dbReference type="EMBL" id="FOKV01000001">
    <property type="protein sequence ID" value="SFB82374.1"/>
    <property type="molecule type" value="Genomic_DNA"/>
</dbReference>
<dbReference type="Pfam" id="PF00155">
    <property type="entry name" value="Aminotran_1_2"/>
    <property type="match status" value="1"/>
</dbReference>
<dbReference type="InterPro" id="IPR001917">
    <property type="entry name" value="Aminotrans_II_pyridoxalP_BS"/>
</dbReference>
<evidence type="ECO:0000256" key="4">
    <source>
        <dbReference type="ARBA" id="ARBA00022679"/>
    </source>
</evidence>